<dbReference type="Proteomes" id="UP000441080">
    <property type="component" value="Unassembled WGS sequence"/>
</dbReference>
<dbReference type="AlphaFoldDB" id="A0AAD3B2K1"/>
<organism evidence="1 2">
    <name type="scientific">Microcystis aeruginosa NIES-3807</name>
    <dbReference type="NCBI Taxonomy" id="2517785"/>
    <lineage>
        <taxon>Bacteria</taxon>
        <taxon>Bacillati</taxon>
        <taxon>Cyanobacteriota</taxon>
        <taxon>Cyanophyceae</taxon>
        <taxon>Oscillatoriophycideae</taxon>
        <taxon>Chroococcales</taxon>
        <taxon>Microcystaceae</taxon>
        <taxon>Microcystis</taxon>
    </lineage>
</organism>
<dbReference type="EMBL" id="BJCK01000057">
    <property type="protein sequence ID" value="GCL59922.1"/>
    <property type="molecule type" value="Genomic_DNA"/>
</dbReference>
<accession>A0AAD3B2K1</accession>
<sequence>MSGLRGTGRSTTDRRIMGDPTAHAYLCAARFLTTTLRRAGIDNGSNDRRRYHAPSRRG</sequence>
<evidence type="ECO:0000313" key="2">
    <source>
        <dbReference type="Proteomes" id="UP000441080"/>
    </source>
</evidence>
<protein>
    <submittedName>
        <fullName evidence="1">Uncharacterized protein</fullName>
    </submittedName>
</protein>
<name>A0AAD3B2K1_MICAE</name>
<evidence type="ECO:0000313" key="1">
    <source>
        <dbReference type="EMBL" id="GCL59922.1"/>
    </source>
</evidence>
<proteinExistence type="predicted"/>
<comment type="caution">
    <text evidence="1">The sequence shown here is derived from an EMBL/GenBank/DDBJ whole genome shotgun (WGS) entry which is preliminary data.</text>
</comment>
<reference evidence="1 2" key="1">
    <citation type="submission" date="2019-02" db="EMBL/GenBank/DDBJ databases">
        <title>Draft genome sequence of Arthrospira platensis NIES-3807.</title>
        <authorList>
            <person name="Yamaguchi H."/>
            <person name="Suzuki S."/>
            <person name="Kawachi M."/>
        </authorList>
    </citation>
    <scope>NUCLEOTIDE SEQUENCE [LARGE SCALE GENOMIC DNA]</scope>
    <source>
        <strain evidence="1 2">NIES-3807</strain>
    </source>
</reference>
<gene>
    <name evidence="1" type="ORF">NIES3807_31000</name>
</gene>